<feature type="transmembrane region" description="Helical" evidence="1">
    <location>
        <begin position="209"/>
        <end position="230"/>
    </location>
</feature>
<keyword evidence="1" id="KW-0812">Transmembrane</keyword>
<protein>
    <submittedName>
        <fullName evidence="3">Uncharacterized protein</fullName>
    </submittedName>
</protein>
<dbReference type="InterPro" id="IPR019433">
    <property type="entry name" value="GPI_ManTrfase_II_coact_Pga1"/>
</dbReference>
<keyword evidence="2" id="KW-0732">Signal</keyword>
<evidence type="ECO:0000256" key="2">
    <source>
        <dbReference type="SAM" id="SignalP"/>
    </source>
</evidence>
<organism evidence="3 4">
    <name type="scientific">Monascus purpureus</name>
    <name type="common">Red mold</name>
    <name type="synonym">Monascus anka</name>
    <dbReference type="NCBI Taxonomy" id="5098"/>
    <lineage>
        <taxon>Eukaryota</taxon>
        <taxon>Fungi</taxon>
        <taxon>Dikarya</taxon>
        <taxon>Ascomycota</taxon>
        <taxon>Pezizomycotina</taxon>
        <taxon>Eurotiomycetes</taxon>
        <taxon>Eurotiomycetidae</taxon>
        <taxon>Eurotiales</taxon>
        <taxon>Aspergillaceae</taxon>
        <taxon>Monascus</taxon>
    </lineage>
</organism>
<dbReference type="OrthoDB" id="3360032at2759"/>
<dbReference type="EMBL" id="VIFY01000091">
    <property type="protein sequence ID" value="TQB70944.1"/>
    <property type="molecule type" value="Genomic_DNA"/>
</dbReference>
<dbReference type="Proteomes" id="UP000319663">
    <property type="component" value="Unassembled WGS sequence"/>
</dbReference>
<proteinExistence type="predicted"/>
<feature type="signal peptide" evidence="2">
    <location>
        <begin position="1"/>
        <end position="21"/>
    </location>
</feature>
<reference evidence="3 4" key="1">
    <citation type="submission" date="2019-06" db="EMBL/GenBank/DDBJ databases">
        <title>Wine fermentation using esterase from Monascus purpureus.</title>
        <authorList>
            <person name="Geng C."/>
            <person name="Zhang Y."/>
        </authorList>
    </citation>
    <scope>NUCLEOTIDE SEQUENCE [LARGE SCALE GENOMIC DNA]</scope>
    <source>
        <strain evidence="3">HQ1</strain>
    </source>
</reference>
<dbReference type="GO" id="GO:0006506">
    <property type="term" value="P:GPI anchor biosynthetic process"/>
    <property type="evidence" value="ECO:0007669"/>
    <property type="project" value="TreeGrafter"/>
</dbReference>
<dbReference type="GO" id="GO:0005789">
    <property type="term" value="C:endoplasmic reticulum membrane"/>
    <property type="evidence" value="ECO:0007669"/>
    <property type="project" value="TreeGrafter"/>
</dbReference>
<dbReference type="GO" id="GO:0031501">
    <property type="term" value="C:mannosyltransferase complex"/>
    <property type="evidence" value="ECO:0007669"/>
    <property type="project" value="TreeGrafter"/>
</dbReference>
<sequence length="266" mass="29322">MSIIPLLLFSVIALLFCAAEANVEKVVFIAPPRVAVPSEEPDLDDLGLERLSPESPVIRTQLNPLFPTDDAPFGADSWFFLENLTPGKRYEVRVCWLATQPTSFTLSTYTIGNTLEDPSLLAAISRFSSFRLASVDQLQANTVLQKTKAGKHDSSASDLAPTSDSALFLRIFSAADYYSLDTSLMDNVPPILVDIILDPFLLNVFPRSLVPTACWITVVAAIALLVARWVTMQFQGVIVEAEAGMRRDTNIQQSLTIKSKDEKKRN</sequence>
<evidence type="ECO:0000256" key="1">
    <source>
        <dbReference type="SAM" id="Phobius"/>
    </source>
</evidence>
<name>A0A507QUI7_MONPU</name>
<evidence type="ECO:0000313" key="4">
    <source>
        <dbReference type="Proteomes" id="UP000319663"/>
    </source>
</evidence>
<keyword evidence="4" id="KW-1185">Reference proteome</keyword>
<dbReference type="GO" id="GO:0000030">
    <property type="term" value="F:mannosyltransferase activity"/>
    <property type="evidence" value="ECO:0007669"/>
    <property type="project" value="TreeGrafter"/>
</dbReference>
<dbReference type="PANTHER" id="PTHR28022:SF1">
    <property type="entry name" value="GPI MANNOSYLTRANSFERASE 2 SUBUNIT PGA1"/>
    <property type="match status" value="1"/>
</dbReference>
<keyword evidence="1" id="KW-0472">Membrane</keyword>
<dbReference type="PANTHER" id="PTHR28022">
    <property type="entry name" value="GPI MANNOSYLTRANSFERASE 2 SUBUNIT PGA1"/>
    <property type="match status" value="1"/>
</dbReference>
<accession>A0A507QUI7</accession>
<keyword evidence="1" id="KW-1133">Transmembrane helix</keyword>
<gene>
    <name evidence="3" type="ORF">MPDQ_007957</name>
</gene>
<evidence type="ECO:0000313" key="3">
    <source>
        <dbReference type="EMBL" id="TQB70944.1"/>
    </source>
</evidence>
<comment type="caution">
    <text evidence="3">The sequence shown here is derived from an EMBL/GenBank/DDBJ whole genome shotgun (WGS) entry which is preliminary data.</text>
</comment>
<dbReference type="AlphaFoldDB" id="A0A507QUI7"/>
<feature type="chain" id="PRO_5021474996" evidence="2">
    <location>
        <begin position="22"/>
        <end position="266"/>
    </location>
</feature>